<gene>
    <name evidence="1" type="ORF">ATN07_32685</name>
</gene>
<evidence type="ECO:0000313" key="1">
    <source>
        <dbReference type="EMBL" id="AND28487.1"/>
    </source>
</evidence>
<dbReference type="PATRIC" id="fig|1430.6.peg.2158"/>
<protein>
    <submittedName>
        <fullName evidence="1">Uncharacterized protein</fullName>
    </submittedName>
</protein>
<dbReference type="EMBL" id="CP013278">
    <property type="protein sequence ID" value="AND28487.1"/>
    <property type="molecule type" value="Genomic_DNA"/>
</dbReference>
<organism evidence="1">
    <name type="scientific">Bacillus thuringiensis subsp. israelensis</name>
    <dbReference type="NCBI Taxonomy" id="1430"/>
    <lineage>
        <taxon>Bacteria</taxon>
        <taxon>Bacillati</taxon>
        <taxon>Bacillota</taxon>
        <taxon>Bacilli</taxon>
        <taxon>Bacillales</taxon>
        <taxon>Bacillaceae</taxon>
        <taxon>Bacillus</taxon>
        <taxon>Bacillus cereus group</taxon>
    </lineage>
</organism>
<dbReference type="RefSeq" id="WP_000108739.1">
    <property type="nucleotide sequence ID" value="NZ_CP013278.1"/>
</dbReference>
<sequence length="524" mass="61807">MSTVIEGLITPNTIENTVETIVDPLVEKYDLEQVEINWSEKSTLAKTNEFVAYFKKRLNQFLLRNERIEIAHEMKHSIAGGFLSDSYMKNVPELNNEESYLVTESKYKSKDIDVFMEVPVSAFRGLDIEAFIEEIREELKIASGSPFSCPTFNIKKFERNYTYDFISVPYIFEVSIDKMTRIELILCRDIERIMDFDISIRHFFNFGGTEVYAAKFAIKDIKKKRLSVVCPITPKSTLVRLFYFKKRYGFSIQYTAFNILTWVFKQKGNTPEELIEYVTTVEKFKYDFALRSYLYNMVLVYLEAYTESAGGNIPRKEFASHELLNVLANEKMYHHNVFVNDNVSYFGEFKMSFPYSDLFRPIYKFVANNSLYDVMFATKFPHGFFGKFYKYLNMGNNFPTFLDEHGLEYLEVLKKCVYSPYELIMTYVEYEETKSKEQELRDKRKFELELRNLFTLTSDQDKYRYLNKKFIRKLKAGYQSHQTPLPDYCNEEDIPSFLKLAKPEPVEFYNVGAPTPIDDDNLPF</sequence>
<keyword evidence="1" id="KW-0614">Plasmid</keyword>
<accession>A0A160LJW9</accession>
<proteinExistence type="predicted"/>
<name>A0A160LJW9_BACTI</name>
<reference evidence="1" key="1">
    <citation type="journal article" date="2017" name="Res. Microbiol.">
        <title>Comparative genomics of extrachromosomal elements in Bacillus thuringiensis subsp. israelensis.</title>
        <authorList>
            <person name="Bolotin A."/>
            <person name="Gillis A."/>
            <person name="Sanchis V."/>
            <person name="Nielsen-LeRoux C."/>
            <person name="Mahillon J."/>
            <person name="Lereclus D."/>
            <person name="Sorokin A."/>
        </authorList>
    </citation>
    <scope>NUCLEOTIDE SEQUENCE</scope>
    <source>
        <strain evidence="1">AM65-52</strain>
        <plasmid evidence="1">pAM65-52-3-235K</plasmid>
    </source>
</reference>
<dbReference type="AlphaFoldDB" id="A0A160LJW9"/>
<geneLocation type="plasmid" evidence="1">
    <name>pAM65-52-3-235K</name>
</geneLocation>